<evidence type="ECO:0000313" key="2">
    <source>
        <dbReference type="Proteomes" id="UP000182444"/>
    </source>
</evidence>
<evidence type="ECO:0000313" key="1">
    <source>
        <dbReference type="EMBL" id="AOW02714.1"/>
    </source>
</evidence>
<organism evidence="1 2">
    <name type="scientific">Yarrowia lipolytica</name>
    <name type="common">Candida lipolytica</name>
    <dbReference type="NCBI Taxonomy" id="4952"/>
    <lineage>
        <taxon>Eukaryota</taxon>
        <taxon>Fungi</taxon>
        <taxon>Dikarya</taxon>
        <taxon>Ascomycota</taxon>
        <taxon>Saccharomycotina</taxon>
        <taxon>Dipodascomycetes</taxon>
        <taxon>Dipodascales</taxon>
        <taxon>Dipodascales incertae sedis</taxon>
        <taxon>Yarrowia</taxon>
    </lineage>
</organism>
<name>A0A1D8NAQ9_YARLL</name>
<dbReference type="GeneID" id="90949491"/>
<reference evidence="1 2" key="1">
    <citation type="journal article" date="2016" name="PLoS ONE">
        <title>Sequence Assembly of Yarrowia lipolytica Strain W29/CLIB89 Shows Transposable Element Diversity.</title>
        <authorList>
            <person name="Magnan C."/>
            <person name="Yu J."/>
            <person name="Chang I."/>
            <person name="Jahn E."/>
            <person name="Kanomata Y."/>
            <person name="Wu J."/>
            <person name="Zeller M."/>
            <person name="Oakes M."/>
            <person name="Baldi P."/>
            <person name="Sandmeyer S."/>
        </authorList>
    </citation>
    <scope>NUCLEOTIDE SEQUENCE [LARGE SCALE GENOMIC DNA]</scope>
    <source>
        <strain evidence="2">CLIB89(W29)</strain>
    </source>
</reference>
<dbReference type="RefSeq" id="XP_068138416.1">
    <property type="nucleotide sequence ID" value="XM_068282315.1"/>
</dbReference>
<dbReference type="AlphaFoldDB" id="A0A1D8NAQ9"/>
<sequence>MSWKRSDNYGQWLSVRCQRSAVWTSAYHCAHIQYKYRWHCRCLFVISHHETKHHHCASLCGRNHGNRGSSSVASSDCIAVAGYDWRQADESHGGNVSVDNCSCCHYKYLFYVHSACIHINLAAGAMLRLSDCLLSRCRDATSSSRGPEDIGTIFSVTAFEEKNSIIHARFPRIKSDSVTFTSPLEFYKG</sequence>
<dbReference type="VEuPathDB" id="FungiDB:YALI1_C16420g"/>
<dbReference type="EMBL" id="CP017555">
    <property type="protein sequence ID" value="AOW02714.1"/>
    <property type="molecule type" value="Genomic_DNA"/>
</dbReference>
<accession>A0A1D8NAQ9</accession>
<dbReference type="Proteomes" id="UP000182444">
    <property type="component" value="Chromosome 1C"/>
</dbReference>
<gene>
    <name evidence="1" type="ORF">YALI1_C16420g</name>
</gene>
<proteinExistence type="predicted"/>
<protein>
    <submittedName>
        <fullName evidence="1">Uncharacterized protein</fullName>
    </submittedName>
</protein>